<reference evidence="2 3" key="1">
    <citation type="submission" date="2020-04" db="EMBL/GenBank/DDBJ databases">
        <authorList>
            <person name="Alioto T."/>
            <person name="Alioto T."/>
            <person name="Gomez Garrido J."/>
        </authorList>
    </citation>
    <scope>NUCLEOTIDE SEQUENCE [LARGE SCALE GENOMIC DNA]</scope>
</reference>
<organism evidence="2 3">
    <name type="scientific">Cloeon dipterum</name>
    <dbReference type="NCBI Taxonomy" id="197152"/>
    <lineage>
        <taxon>Eukaryota</taxon>
        <taxon>Metazoa</taxon>
        <taxon>Ecdysozoa</taxon>
        <taxon>Arthropoda</taxon>
        <taxon>Hexapoda</taxon>
        <taxon>Insecta</taxon>
        <taxon>Pterygota</taxon>
        <taxon>Palaeoptera</taxon>
        <taxon>Ephemeroptera</taxon>
        <taxon>Pisciforma</taxon>
        <taxon>Baetidae</taxon>
        <taxon>Cloeon</taxon>
    </lineage>
</organism>
<sequence length="81" mass="9143">MHRNGGVRHIAGAACTTFCWLSSREKKGVGGVRGRDERHKCWCLRWIAASDSHETILRWPSPPTHTHETLQPRSSNISLPN</sequence>
<keyword evidence="3" id="KW-1185">Reference proteome</keyword>
<evidence type="ECO:0000256" key="1">
    <source>
        <dbReference type="SAM" id="MobiDB-lite"/>
    </source>
</evidence>
<evidence type="ECO:0000313" key="3">
    <source>
        <dbReference type="Proteomes" id="UP000494165"/>
    </source>
</evidence>
<accession>A0A8S1E6W0</accession>
<dbReference type="EMBL" id="CADEPI010000689">
    <property type="protein sequence ID" value="CAB3388069.1"/>
    <property type="molecule type" value="Genomic_DNA"/>
</dbReference>
<gene>
    <name evidence="2" type="ORF">CLODIP_2_CD04718</name>
</gene>
<evidence type="ECO:0000313" key="2">
    <source>
        <dbReference type="EMBL" id="CAB3388069.1"/>
    </source>
</evidence>
<proteinExistence type="predicted"/>
<comment type="caution">
    <text evidence="2">The sequence shown here is derived from an EMBL/GenBank/DDBJ whole genome shotgun (WGS) entry which is preliminary data.</text>
</comment>
<dbReference type="Proteomes" id="UP000494165">
    <property type="component" value="Unassembled WGS sequence"/>
</dbReference>
<name>A0A8S1E6W0_9INSE</name>
<feature type="compositionally biased region" description="Polar residues" evidence="1">
    <location>
        <begin position="71"/>
        <end position="81"/>
    </location>
</feature>
<feature type="region of interest" description="Disordered" evidence="1">
    <location>
        <begin position="59"/>
        <end position="81"/>
    </location>
</feature>
<dbReference type="AlphaFoldDB" id="A0A8S1E6W0"/>
<protein>
    <submittedName>
        <fullName evidence="2">Uncharacterized protein</fullName>
    </submittedName>
</protein>